<dbReference type="Proteomes" id="UP000076066">
    <property type="component" value="Chromosome"/>
</dbReference>
<organism evidence="1 2">
    <name type="scientific">Haematospirillum jordaniae</name>
    <dbReference type="NCBI Taxonomy" id="1549855"/>
    <lineage>
        <taxon>Bacteria</taxon>
        <taxon>Pseudomonadati</taxon>
        <taxon>Pseudomonadota</taxon>
        <taxon>Alphaproteobacteria</taxon>
        <taxon>Rhodospirillales</taxon>
        <taxon>Novispirillaceae</taxon>
        <taxon>Haematospirillum</taxon>
    </lineage>
</organism>
<sequence>MNKRVFHCVYDKIVVIRGLFPFFPVSWEWLFVSGQGYTVAGPPCFILVLLYDFAPRIYSGNQLAEETDANA</sequence>
<gene>
    <name evidence="1" type="ORF">AY555_06260</name>
</gene>
<evidence type="ECO:0000313" key="1">
    <source>
        <dbReference type="EMBL" id="AMW34847.1"/>
    </source>
</evidence>
<reference evidence="1 2" key="1">
    <citation type="submission" date="2016-02" db="EMBL/GenBank/DDBJ databases">
        <title>Complete Genome of H5569, the type strain of the newly described species Haematospirillium jordaniae.</title>
        <authorList>
            <person name="Nicholson A.C."/>
            <person name="Humrighouse B.W."/>
            <person name="Loparov V."/>
            <person name="McQuiston J.R."/>
        </authorList>
    </citation>
    <scope>NUCLEOTIDE SEQUENCE [LARGE SCALE GENOMIC DNA]</scope>
    <source>
        <strain evidence="1 2">H5569</strain>
    </source>
</reference>
<keyword evidence="2" id="KW-1185">Reference proteome</keyword>
<dbReference type="EMBL" id="CP014525">
    <property type="protein sequence ID" value="AMW34847.1"/>
    <property type="molecule type" value="Genomic_DNA"/>
</dbReference>
<dbReference type="KEGG" id="hjo:AY555_06260"/>
<dbReference type="AlphaFoldDB" id="A0A143DDR0"/>
<dbReference type="GeneID" id="53316758"/>
<proteinExistence type="predicted"/>
<accession>A0A143DDR0</accession>
<dbReference type="RefSeq" id="WP_066134847.1">
    <property type="nucleotide sequence ID" value="NZ_CP014525.1"/>
</dbReference>
<protein>
    <submittedName>
        <fullName evidence="1">Uncharacterized protein</fullName>
    </submittedName>
</protein>
<evidence type="ECO:0000313" key="2">
    <source>
        <dbReference type="Proteomes" id="UP000076066"/>
    </source>
</evidence>
<name>A0A143DDR0_9PROT</name>